<dbReference type="Gene3D" id="3.40.50.10850">
    <property type="entry name" value="Ntrc-like two-domain protein"/>
    <property type="match status" value="1"/>
</dbReference>
<organism evidence="1 2">
    <name type="scientific">Gordoniibacillus kamchatkensis</name>
    <dbReference type="NCBI Taxonomy" id="1590651"/>
    <lineage>
        <taxon>Bacteria</taxon>
        <taxon>Bacillati</taxon>
        <taxon>Bacillota</taxon>
        <taxon>Bacilli</taxon>
        <taxon>Bacillales</taxon>
        <taxon>Paenibacillaceae</taxon>
        <taxon>Gordoniibacillus</taxon>
    </lineage>
</organism>
<dbReference type="EMBL" id="JXAK01000025">
    <property type="protein sequence ID" value="KIL40166.1"/>
    <property type="molecule type" value="Genomic_DNA"/>
</dbReference>
<evidence type="ECO:0000313" key="2">
    <source>
        <dbReference type="Proteomes" id="UP000031967"/>
    </source>
</evidence>
<reference evidence="1 2" key="1">
    <citation type="submission" date="2014-12" db="EMBL/GenBank/DDBJ databases">
        <title>Draft genome sequence of Paenibacillus kamchatkensis strain B-2647.</title>
        <authorList>
            <person name="Karlyshev A.V."/>
            <person name="Kudryashova E.B."/>
        </authorList>
    </citation>
    <scope>NUCLEOTIDE SEQUENCE [LARGE SCALE GENOMIC DNA]</scope>
    <source>
        <strain evidence="1 2">VKM B-2647</strain>
    </source>
</reference>
<keyword evidence="2" id="KW-1185">Reference proteome</keyword>
<sequence>MAKLELILLDDDLDYGHGLREFLRAGDASGTSVRQYTKQEAALEAVKAAGGGAVLLVGEGYWPLAGAEKVIAVLLLESLTDTGRLPAGVPFAFKYAPLEQVLRAAENALRIGSSASPRLPASHGTRIVSWFSAAGGSGKRRRRTIWLLSWQGAAKKYASSARSVAVETVAAAGRPRTRYGGMALLCQNETARRRRACSGFAAGGR</sequence>
<gene>
    <name evidence="1" type="ORF">SD70_15165</name>
</gene>
<name>A0ABR5AGL1_9BACL</name>
<evidence type="ECO:0008006" key="3">
    <source>
        <dbReference type="Google" id="ProtNLM"/>
    </source>
</evidence>
<dbReference type="RefSeq" id="WP_041048367.1">
    <property type="nucleotide sequence ID" value="NZ_JXAK01000025.1"/>
</dbReference>
<dbReference type="Proteomes" id="UP000031967">
    <property type="component" value="Unassembled WGS sequence"/>
</dbReference>
<accession>A0ABR5AGL1</accession>
<comment type="caution">
    <text evidence="1">The sequence shown here is derived from an EMBL/GenBank/DDBJ whole genome shotgun (WGS) entry which is preliminary data.</text>
</comment>
<evidence type="ECO:0000313" key="1">
    <source>
        <dbReference type="EMBL" id="KIL40166.1"/>
    </source>
</evidence>
<protein>
    <recommendedName>
        <fullName evidence="3">Response regulatory domain-containing protein</fullName>
    </recommendedName>
</protein>
<proteinExistence type="predicted"/>